<gene>
    <name evidence="2" type="ORF">chiPu_0028143</name>
</gene>
<dbReference type="InterPro" id="IPR000210">
    <property type="entry name" value="BTB/POZ_dom"/>
</dbReference>
<reference evidence="2 3" key="1">
    <citation type="journal article" date="2018" name="Nat. Ecol. Evol.">
        <title>Shark genomes provide insights into elasmobranch evolution and the origin of vertebrates.</title>
        <authorList>
            <person name="Hara Y"/>
            <person name="Yamaguchi K"/>
            <person name="Onimaru K"/>
            <person name="Kadota M"/>
            <person name="Koyanagi M"/>
            <person name="Keeley SD"/>
            <person name="Tatsumi K"/>
            <person name="Tanaka K"/>
            <person name="Motone F"/>
            <person name="Kageyama Y"/>
            <person name="Nozu R"/>
            <person name="Adachi N"/>
            <person name="Nishimura O"/>
            <person name="Nakagawa R"/>
            <person name="Tanegashima C"/>
            <person name="Kiyatake I"/>
            <person name="Matsumoto R"/>
            <person name="Murakumo K"/>
            <person name="Nishida K"/>
            <person name="Terakita A"/>
            <person name="Kuratani S"/>
            <person name="Sato K"/>
            <person name="Hyodo S Kuraku.S."/>
        </authorList>
    </citation>
    <scope>NUCLEOTIDE SEQUENCE [LARGE SCALE GENOMIC DNA]</scope>
</reference>
<dbReference type="Pfam" id="PF00651">
    <property type="entry name" value="BTB"/>
    <property type="match status" value="1"/>
</dbReference>
<dbReference type="Gene3D" id="3.30.710.10">
    <property type="entry name" value="Potassium Channel Kv1.1, Chain A"/>
    <property type="match status" value="1"/>
</dbReference>
<dbReference type="SUPFAM" id="SSF54695">
    <property type="entry name" value="POZ domain"/>
    <property type="match status" value="1"/>
</dbReference>
<proteinExistence type="predicted"/>
<dbReference type="AlphaFoldDB" id="A0A401TN19"/>
<evidence type="ECO:0000259" key="1">
    <source>
        <dbReference type="PROSITE" id="PS50097"/>
    </source>
</evidence>
<dbReference type="InterPro" id="IPR011333">
    <property type="entry name" value="SKP1/BTB/POZ_sf"/>
</dbReference>
<dbReference type="STRING" id="137246.A0A401TN19"/>
<dbReference type="EMBL" id="BEZZ01124120">
    <property type="protein sequence ID" value="GCC44067.1"/>
    <property type="molecule type" value="Genomic_DNA"/>
</dbReference>
<accession>A0A401TN19</accession>
<feature type="domain" description="BTB" evidence="1">
    <location>
        <begin position="36"/>
        <end position="63"/>
    </location>
</feature>
<feature type="non-terminal residue" evidence="2">
    <location>
        <position position="72"/>
    </location>
</feature>
<dbReference type="PROSITE" id="PS50097">
    <property type="entry name" value="BTB"/>
    <property type="match status" value="1"/>
</dbReference>
<evidence type="ECO:0000313" key="3">
    <source>
        <dbReference type="Proteomes" id="UP000287033"/>
    </source>
</evidence>
<name>A0A401TN19_CHIPU</name>
<keyword evidence="3" id="KW-1185">Reference proteome</keyword>
<dbReference type="Proteomes" id="UP000287033">
    <property type="component" value="Unassembled WGS sequence"/>
</dbReference>
<organism evidence="2 3">
    <name type="scientific">Chiloscyllium punctatum</name>
    <name type="common">Brownbanded bambooshark</name>
    <name type="synonym">Hemiscyllium punctatum</name>
    <dbReference type="NCBI Taxonomy" id="137246"/>
    <lineage>
        <taxon>Eukaryota</taxon>
        <taxon>Metazoa</taxon>
        <taxon>Chordata</taxon>
        <taxon>Craniata</taxon>
        <taxon>Vertebrata</taxon>
        <taxon>Chondrichthyes</taxon>
        <taxon>Elasmobranchii</taxon>
        <taxon>Galeomorphii</taxon>
        <taxon>Galeoidea</taxon>
        <taxon>Orectolobiformes</taxon>
        <taxon>Hemiscylliidae</taxon>
        <taxon>Chiloscyllium</taxon>
    </lineage>
</organism>
<comment type="caution">
    <text evidence="2">The sequence shown here is derived from an EMBL/GenBank/DDBJ whole genome shotgun (WGS) entry which is preliminary data.</text>
</comment>
<dbReference type="OrthoDB" id="45365at2759"/>
<sequence>MAAERPGGSESTVWDPQHSNKLLKSLSSFRNEPLFCDAVLVVEGHEIPVQKNLLAAVSPYVRSGRGTRGGHG</sequence>
<evidence type="ECO:0000313" key="2">
    <source>
        <dbReference type="EMBL" id="GCC44067.1"/>
    </source>
</evidence>
<protein>
    <recommendedName>
        <fullName evidence="1">BTB domain-containing protein</fullName>
    </recommendedName>
</protein>